<reference evidence="1 2" key="1">
    <citation type="journal article" date="2018" name="Sci. Rep.">
        <title>Genomic signatures of local adaptation to the degree of environmental predictability in rotifers.</title>
        <authorList>
            <person name="Franch-Gras L."/>
            <person name="Hahn C."/>
            <person name="Garcia-Roger E.M."/>
            <person name="Carmona M.J."/>
            <person name="Serra M."/>
            <person name="Gomez A."/>
        </authorList>
    </citation>
    <scope>NUCLEOTIDE SEQUENCE [LARGE SCALE GENOMIC DNA]</scope>
    <source>
        <strain evidence="1">HYR1</strain>
    </source>
</reference>
<sequence>MSVISSFNIFKKLFSIKKELWFSKRKRNSFKLLKLKILQNHNLLPDFGFLLKVSKFLGEFQY</sequence>
<proteinExistence type="predicted"/>
<keyword evidence="2" id="KW-1185">Reference proteome</keyword>
<organism evidence="1 2">
    <name type="scientific">Brachionus plicatilis</name>
    <name type="common">Marine rotifer</name>
    <name type="synonym">Brachionus muelleri</name>
    <dbReference type="NCBI Taxonomy" id="10195"/>
    <lineage>
        <taxon>Eukaryota</taxon>
        <taxon>Metazoa</taxon>
        <taxon>Spiralia</taxon>
        <taxon>Gnathifera</taxon>
        <taxon>Rotifera</taxon>
        <taxon>Eurotatoria</taxon>
        <taxon>Monogononta</taxon>
        <taxon>Pseudotrocha</taxon>
        <taxon>Ploima</taxon>
        <taxon>Brachionidae</taxon>
        <taxon>Brachionus</taxon>
    </lineage>
</organism>
<name>A0A3M7SWJ6_BRAPC</name>
<dbReference type="EMBL" id="REGN01000670">
    <property type="protein sequence ID" value="RNA40136.1"/>
    <property type="molecule type" value="Genomic_DNA"/>
</dbReference>
<dbReference type="AlphaFoldDB" id="A0A3M7SWJ6"/>
<protein>
    <submittedName>
        <fullName evidence="1">Uncharacterized protein</fullName>
    </submittedName>
</protein>
<dbReference type="Proteomes" id="UP000276133">
    <property type="component" value="Unassembled WGS sequence"/>
</dbReference>
<evidence type="ECO:0000313" key="2">
    <source>
        <dbReference type="Proteomes" id="UP000276133"/>
    </source>
</evidence>
<accession>A0A3M7SWJ6</accession>
<evidence type="ECO:0000313" key="1">
    <source>
        <dbReference type="EMBL" id="RNA40136.1"/>
    </source>
</evidence>
<gene>
    <name evidence="1" type="ORF">BpHYR1_044126</name>
</gene>
<comment type="caution">
    <text evidence="1">The sequence shown here is derived from an EMBL/GenBank/DDBJ whole genome shotgun (WGS) entry which is preliminary data.</text>
</comment>